<proteinExistence type="predicted"/>
<feature type="non-terminal residue" evidence="2">
    <location>
        <position position="1"/>
    </location>
</feature>
<dbReference type="HOGENOM" id="CLU_1063525_0_0_7"/>
<dbReference type="EMBL" id="AZHW01000010">
    <property type="protein sequence ID" value="ETX03732.1"/>
    <property type="molecule type" value="Genomic_DNA"/>
</dbReference>
<evidence type="ECO:0000256" key="1">
    <source>
        <dbReference type="SAM" id="Coils"/>
    </source>
</evidence>
<evidence type="ECO:0000313" key="3">
    <source>
        <dbReference type="Proteomes" id="UP000019141"/>
    </source>
</evidence>
<reference evidence="2 3" key="1">
    <citation type="journal article" date="2014" name="Nature">
        <title>An environmental bacterial taxon with a large and distinct metabolic repertoire.</title>
        <authorList>
            <person name="Wilson M.C."/>
            <person name="Mori T."/>
            <person name="Ruckert C."/>
            <person name="Uria A.R."/>
            <person name="Helf M.J."/>
            <person name="Takada K."/>
            <person name="Gernert C."/>
            <person name="Steffens U.A."/>
            <person name="Heycke N."/>
            <person name="Schmitt S."/>
            <person name="Rinke C."/>
            <person name="Helfrich E.J."/>
            <person name="Brachmann A.O."/>
            <person name="Gurgui C."/>
            <person name="Wakimoto T."/>
            <person name="Kracht M."/>
            <person name="Crusemann M."/>
            <person name="Hentschel U."/>
            <person name="Abe I."/>
            <person name="Matsunaga S."/>
            <person name="Kalinowski J."/>
            <person name="Takeyama H."/>
            <person name="Piel J."/>
        </authorList>
    </citation>
    <scope>NUCLEOTIDE SEQUENCE [LARGE SCALE GENOMIC DNA]</scope>
    <source>
        <strain evidence="3">TSY1</strain>
        <plasmid evidence="2">pTSY</plasmid>
    </source>
</reference>
<keyword evidence="2" id="KW-0614">Plasmid</keyword>
<evidence type="ECO:0008006" key="4">
    <source>
        <dbReference type="Google" id="ProtNLM"/>
    </source>
</evidence>
<dbReference type="Proteomes" id="UP000019141">
    <property type="component" value="Unassembled WGS sequence"/>
</dbReference>
<dbReference type="PANTHER" id="PTHR30386">
    <property type="entry name" value="MEMBRANE FUSION SUBUNIT OF EMRAB-TOLC MULTIDRUG EFFLUX PUMP"/>
    <property type="match status" value="1"/>
</dbReference>
<geneLocation type="plasmid" evidence="2">
    <name>pTSY</name>
</geneLocation>
<dbReference type="PANTHER" id="PTHR30386:SF27">
    <property type="entry name" value="MEMBRANE FUSION PROTEIN (MFP) FAMILY PROTEIN"/>
    <property type="match status" value="1"/>
</dbReference>
<dbReference type="InterPro" id="IPR050739">
    <property type="entry name" value="MFP"/>
</dbReference>
<comment type="caution">
    <text evidence="2">The sequence shown here is derived from an EMBL/GenBank/DDBJ whole genome shotgun (WGS) entry which is preliminary data.</text>
</comment>
<evidence type="ECO:0000313" key="2">
    <source>
        <dbReference type="EMBL" id="ETX03732.1"/>
    </source>
</evidence>
<keyword evidence="1" id="KW-0175">Coiled coil</keyword>
<organism evidence="2 3">
    <name type="scientific">Entotheonella factor</name>
    <dbReference type="NCBI Taxonomy" id="1429438"/>
    <lineage>
        <taxon>Bacteria</taxon>
        <taxon>Pseudomonadati</taxon>
        <taxon>Nitrospinota/Tectimicrobiota group</taxon>
        <taxon>Candidatus Tectimicrobiota</taxon>
        <taxon>Candidatus Entotheonellia</taxon>
        <taxon>Candidatus Entotheonellales</taxon>
        <taxon>Candidatus Entotheonellaceae</taxon>
        <taxon>Candidatus Entotheonella</taxon>
    </lineage>
</organism>
<dbReference type="Gene3D" id="2.40.50.100">
    <property type="match status" value="1"/>
</dbReference>
<keyword evidence="3" id="KW-1185">Reference proteome</keyword>
<sequence>LRLQEQLIQRRITIQAQTRTRLQGQLSRSQRLEQRGLISRVALEDVETQIDAAKTELVLLHQQLGELTNQAAALQREREREQWRLEQERTKAMDQKRRAEFLLEQTVIRAPQSGIVEALRVKPDDVVQAGNIVGKLVPDGVPQQVTAFIAEKDRAFLQLGASIRLEIDGLPSAEFGTIQGIITQIATDFTSTQDIRALIGDGPSLNGSHLRVDITLDTTDPHLPKMRPYLRSGAQLTAHFALRKRRILALVLAPLRRWLEGV</sequence>
<dbReference type="AlphaFoldDB" id="W4M253"/>
<accession>W4M253</accession>
<gene>
    <name evidence="2" type="ORF">ETSY1_46315</name>
</gene>
<feature type="coiled-coil region" evidence="1">
    <location>
        <begin position="43"/>
        <end position="105"/>
    </location>
</feature>
<protein>
    <recommendedName>
        <fullName evidence="4">RND efflux pump membrane fusion protein barrel-sandwich domain-containing protein</fullName>
    </recommendedName>
</protein>
<name>W4M253_ENTF1</name>